<feature type="domain" description="Phage terminase large subunit N-terminal" evidence="1">
    <location>
        <begin position="30"/>
        <end position="226"/>
    </location>
</feature>
<dbReference type="InterPro" id="IPR035413">
    <property type="entry name" value="Terminase_L_C"/>
</dbReference>
<dbReference type="EMBL" id="CP155573">
    <property type="protein sequence ID" value="XFO65398.1"/>
    <property type="molecule type" value="Genomic_DNA"/>
</dbReference>
<dbReference type="NCBIfam" id="TIGR01547">
    <property type="entry name" value="phage_term_2"/>
    <property type="match status" value="1"/>
</dbReference>
<evidence type="ECO:0000313" key="4">
    <source>
        <dbReference type="Proteomes" id="UP000216752"/>
    </source>
</evidence>
<dbReference type="Gene3D" id="3.30.420.280">
    <property type="match status" value="1"/>
</dbReference>
<dbReference type="InterPro" id="IPR006437">
    <property type="entry name" value="Phage_terminase_lsu"/>
</dbReference>
<feature type="domain" description="Phage terminase large subunit C-terminal" evidence="2">
    <location>
        <begin position="266"/>
        <end position="405"/>
    </location>
</feature>
<sequence>MNKIDLTITDAFKNKVINPVYLPYLNNETRTQIYFGGSSSGKSYFLAQRAVLDVISGGHNYLIVRKVARTLSKSVFNEITKAIGFLKLTPYFTINKSDLVITCVNGYQILFAGLDDVEKIKSITPAKNVVTDIWIEEATETDYDDIKQLNKRLRGKSLVKKRLILSFNPVYQTHWIYVEYFAGKWEESKNCYSNDDLSILKTTYRDNKFLMPDDIRELENETDPYYKAVYSDGKWGVLGHVIFKNWRTEDLSEKAKPFSMFQNGLDFGYAADPAAPTHNHFDRKNMTLYILDARYCYEMTNDLLAAEIKNMIDRQVITCDCAEPKSIKELRQHGVTAIAAKKGKDSVNFGIQWLQKLQIVIHYTLKEAINEFTVYKWREDKDGNVLPEPIDKNNHIIDSIRYALENEMAIIDRPKRDRPMPKRGAL</sequence>
<dbReference type="RefSeq" id="WP_211289570.1">
    <property type="nucleotide sequence ID" value="NZ_CP155573.1"/>
</dbReference>
<reference evidence="3" key="1">
    <citation type="submission" date="2024-05" db="EMBL/GenBank/DDBJ databases">
        <title>Isolation and characterization of Sporomusa carbonis sp. nov., a carboxydotrophic hydrogenogen in the genus of Sporomusa isolated from a charcoal burning pile.</title>
        <authorList>
            <person name="Boeer T."/>
            <person name="Rosenbaum F."/>
            <person name="Eysell L."/>
            <person name="Mueller V."/>
            <person name="Daniel R."/>
            <person name="Poehlein A."/>
        </authorList>
    </citation>
    <scope>NUCLEOTIDE SEQUENCE [LARGE SCALE GENOMIC DNA]</scope>
    <source>
        <strain evidence="3">DSM 10669</strain>
    </source>
</reference>
<evidence type="ECO:0000313" key="3">
    <source>
        <dbReference type="EMBL" id="XFO65398.1"/>
    </source>
</evidence>
<evidence type="ECO:0000259" key="2">
    <source>
        <dbReference type="Pfam" id="PF17288"/>
    </source>
</evidence>
<dbReference type="InterPro" id="IPR027417">
    <property type="entry name" value="P-loop_NTPase"/>
</dbReference>
<dbReference type="InterPro" id="IPR035412">
    <property type="entry name" value="Terminase_L_N"/>
</dbReference>
<protein>
    <recommendedName>
        <fullName evidence="5">Phage terminase large subunit</fullName>
    </recommendedName>
</protein>
<dbReference type="Gene3D" id="3.40.50.300">
    <property type="entry name" value="P-loop containing nucleotide triphosphate hydrolases"/>
    <property type="match status" value="1"/>
</dbReference>
<dbReference type="Proteomes" id="UP000216752">
    <property type="component" value="Chromosome"/>
</dbReference>
<organism evidence="3 4">
    <name type="scientific">Sporomusa silvacetica DSM 10669</name>
    <dbReference type="NCBI Taxonomy" id="1123289"/>
    <lineage>
        <taxon>Bacteria</taxon>
        <taxon>Bacillati</taxon>
        <taxon>Bacillota</taxon>
        <taxon>Negativicutes</taxon>
        <taxon>Selenomonadales</taxon>
        <taxon>Sporomusaceae</taxon>
        <taxon>Sporomusa</taxon>
    </lineage>
</organism>
<name>A0ABZ3IJ68_9FIRM</name>
<dbReference type="InterPro" id="IPR052380">
    <property type="entry name" value="Viral_DNA_packaging_terminase"/>
</dbReference>
<accession>A0ABZ3IJ68</accession>
<evidence type="ECO:0008006" key="5">
    <source>
        <dbReference type="Google" id="ProtNLM"/>
    </source>
</evidence>
<dbReference type="Pfam" id="PF04466">
    <property type="entry name" value="Terminase_3"/>
    <property type="match status" value="1"/>
</dbReference>
<dbReference type="Pfam" id="PF17288">
    <property type="entry name" value="Terminase_3C"/>
    <property type="match status" value="1"/>
</dbReference>
<dbReference type="PANTHER" id="PTHR39184:SF1">
    <property type="entry name" value="PBSX PHAGE TERMINASE LARGE SUBUNIT"/>
    <property type="match status" value="1"/>
</dbReference>
<keyword evidence="4" id="KW-1185">Reference proteome</keyword>
<proteinExistence type="predicted"/>
<gene>
    <name evidence="3" type="ORF">SPSIL_015080</name>
</gene>
<evidence type="ECO:0000259" key="1">
    <source>
        <dbReference type="Pfam" id="PF04466"/>
    </source>
</evidence>
<dbReference type="PANTHER" id="PTHR39184">
    <property type="match status" value="1"/>
</dbReference>